<dbReference type="AlphaFoldDB" id="A0A4U1IGV5"/>
<organism evidence="6 7">
    <name type="scientific">Polyangium fumosum</name>
    <dbReference type="NCBI Taxonomy" id="889272"/>
    <lineage>
        <taxon>Bacteria</taxon>
        <taxon>Pseudomonadati</taxon>
        <taxon>Myxococcota</taxon>
        <taxon>Polyangia</taxon>
        <taxon>Polyangiales</taxon>
        <taxon>Polyangiaceae</taxon>
        <taxon>Polyangium</taxon>
    </lineage>
</organism>
<dbReference type="PANTHER" id="PTHR30386:SF26">
    <property type="entry name" value="TRANSPORT PROTEIN COMB"/>
    <property type="match status" value="1"/>
</dbReference>
<evidence type="ECO:0000256" key="2">
    <source>
        <dbReference type="ARBA" id="ARBA00022692"/>
    </source>
</evidence>
<dbReference type="Proteomes" id="UP000309215">
    <property type="component" value="Unassembled WGS sequence"/>
</dbReference>
<protein>
    <submittedName>
        <fullName evidence="6">Biotin/lipoyl-binding protein</fullName>
    </submittedName>
</protein>
<evidence type="ECO:0000256" key="5">
    <source>
        <dbReference type="SAM" id="Coils"/>
    </source>
</evidence>
<evidence type="ECO:0000256" key="3">
    <source>
        <dbReference type="ARBA" id="ARBA00022989"/>
    </source>
</evidence>
<feature type="coiled-coil region" evidence="5">
    <location>
        <begin position="186"/>
        <end position="231"/>
    </location>
</feature>
<gene>
    <name evidence="6" type="ORF">E8A74_50090</name>
</gene>
<keyword evidence="7" id="KW-1185">Reference proteome</keyword>
<reference evidence="6 7" key="1">
    <citation type="submission" date="2019-04" db="EMBL/GenBank/DDBJ databases">
        <authorList>
            <person name="Li Y."/>
            <person name="Wang J."/>
        </authorList>
    </citation>
    <scope>NUCLEOTIDE SEQUENCE [LARGE SCALE GENOMIC DNA]</scope>
    <source>
        <strain evidence="6 7">DSM 14668</strain>
    </source>
</reference>
<dbReference type="InterPro" id="IPR050739">
    <property type="entry name" value="MFP"/>
</dbReference>
<evidence type="ECO:0000256" key="1">
    <source>
        <dbReference type="ARBA" id="ARBA00004167"/>
    </source>
</evidence>
<keyword evidence="4" id="KW-0472">Membrane</keyword>
<dbReference type="PANTHER" id="PTHR30386">
    <property type="entry name" value="MEMBRANE FUSION SUBUNIT OF EMRAB-TOLC MULTIDRUG EFFLUX PUMP"/>
    <property type="match status" value="1"/>
</dbReference>
<comment type="subcellular location">
    <subcellularLocation>
        <location evidence="1">Membrane</location>
        <topology evidence="1">Single-pass membrane protein</topology>
    </subcellularLocation>
</comment>
<evidence type="ECO:0000313" key="6">
    <source>
        <dbReference type="EMBL" id="TKC93014.1"/>
    </source>
</evidence>
<comment type="caution">
    <text evidence="6">The sequence shown here is derived from an EMBL/GenBank/DDBJ whole genome shotgun (WGS) entry which is preliminary data.</text>
</comment>
<dbReference type="RefSeq" id="WP_136936311.1">
    <property type="nucleotide sequence ID" value="NZ_SSMQ01000130.1"/>
</dbReference>
<accession>A0A4U1IGV5</accession>
<keyword evidence="5" id="KW-0175">Coiled coil</keyword>
<feature type="coiled-coil region" evidence="5">
    <location>
        <begin position="91"/>
        <end position="140"/>
    </location>
</feature>
<sequence>MKSTKTLHRMQSALQRFAPGLCLVGTLGAAAGLHFGDHARGHVVGFAEATPEAIAPTEIAKVAAVHVRVGDEVTPGQIVAELDTSAIDAEIAVAEAEKTRLEADVRASESEILQKLDTDLASLEREAARQREEHLQVSAEAKVLDNEMARVKQLVEDRQVVFEELAKVDLQHAAAAALAAEKPRTLKLLAKQIQTAEARRKAAKQEGSATADKLAADVRFAERSIELLKQRRAGYVLRATRRGRVATILKQPGEVAVAGDPVLSVVSGGARVVTCVPERVSLGVREGDGAKLWIRGQQGGALRGKTIALGPLVAELPARCWVSPKIPMWGREITVELDAPLDVIAGQAFDVVFEPAPAPLASPPAPPAATANNLPASVLPMKLPDALSKRSRFEPSGILAREAEGRYLVVSDDTGRDDAEGAPWIFAMSKDGVIEPEPLQVDGIDEISDVEAIAAGDAGEIYLLSSQSYSKRGKRKPARTALLRLRKDGRGFRVDGEAHLAELLDADPAQAAALGLPKGTRALDIEGLAYQKGALYFGLKAPLDAQGHAMIWQVTTPGALFASKPLAGAGASLWAHVPVDVELAGKPTPGGISDLLFLPDGSLVITSTPSTADGDAGALWRVEAPAPGALTPHLVKRFPGLKPEGIAPSLSAGKLMVVFDTGSSLPSFEEVPWPR</sequence>
<dbReference type="OrthoDB" id="9810504at2"/>
<evidence type="ECO:0000313" key="7">
    <source>
        <dbReference type="Proteomes" id="UP000309215"/>
    </source>
</evidence>
<dbReference type="EMBL" id="SSMQ01000130">
    <property type="protein sequence ID" value="TKC93014.1"/>
    <property type="molecule type" value="Genomic_DNA"/>
</dbReference>
<keyword evidence="2" id="KW-0812">Transmembrane</keyword>
<keyword evidence="3" id="KW-1133">Transmembrane helix</keyword>
<evidence type="ECO:0000256" key="4">
    <source>
        <dbReference type="ARBA" id="ARBA00023136"/>
    </source>
</evidence>
<dbReference type="GO" id="GO:0016020">
    <property type="term" value="C:membrane"/>
    <property type="evidence" value="ECO:0007669"/>
    <property type="project" value="UniProtKB-SubCell"/>
</dbReference>
<proteinExistence type="predicted"/>
<name>A0A4U1IGV5_9BACT</name>